<dbReference type="CDD" id="cd01104">
    <property type="entry name" value="HTH_MlrA-CarA"/>
    <property type="match status" value="1"/>
</dbReference>
<dbReference type="OrthoDB" id="9800334at2"/>
<dbReference type="EMBL" id="FNYA01000001">
    <property type="protein sequence ID" value="SEI45543.1"/>
    <property type="molecule type" value="Genomic_DNA"/>
</dbReference>
<dbReference type="PANTHER" id="PTHR30204:SF69">
    <property type="entry name" value="MERR-FAMILY TRANSCRIPTIONAL REGULATOR"/>
    <property type="match status" value="1"/>
</dbReference>
<dbReference type="Gene3D" id="3.40.50.280">
    <property type="entry name" value="Cobalamin-binding domain"/>
    <property type="match status" value="1"/>
</dbReference>
<gene>
    <name evidence="6" type="ORF">SAMN05660918_0667</name>
</gene>
<evidence type="ECO:0000313" key="6">
    <source>
        <dbReference type="EMBL" id="SEI45543.1"/>
    </source>
</evidence>
<keyword evidence="1" id="KW-0678">Repressor</keyword>
<evidence type="ECO:0000256" key="4">
    <source>
        <dbReference type="ARBA" id="ARBA00023163"/>
    </source>
</evidence>
<sequence length="299" mass="35022">MNNIKSTFSIKDLENLSGIKAHTIRIWEKRYDLLEPMRTDTNIRLYDIKNLQKLLNVKLLTDFGYKISKISKLNQQEIEKFVLKIQNEKNVNSHLLSNFKMAMVNFDQSLFAKTYNELIVGKSFSEVFCETFIPLLEEVGVLWSTNTITPAHEHFISHLIKHKILIEIEKYQLQQNEISDETYVLYLPFNELHELGLLFLHHEIVTNGHHSIYLGRSLPIENLIDLNSYFKKITFITYLTVEPHEDEIEEYFNDFNETILKDSSNELLLFGKKTSGLKNLKLPPKIKSIENILDFLATL</sequence>
<dbReference type="Gene3D" id="1.10.1660.10">
    <property type="match status" value="1"/>
</dbReference>
<dbReference type="InterPro" id="IPR047057">
    <property type="entry name" value="MerR_fam"/>
</dbReference>
<reference evidence="7" key="1">
    <citation type="submission" date="2016-10" db="EMBL/GenBank/DDBJ databases">
        <authorList>
            <person name="Varghese N."/>
            <person name="Submissions S."/>
        </authorList>
    </citation>
    <scope>NUCLEOTIDE SEQUENCE [LARGE SCALE GENOMIC DNA]</scope>
    <source>
        <strain evidence="7">DSM 17934</strain>
    </source>
</reference>
<keyword evidence="2" id="KW-0805">Transcription regulation</keyword>
<dbReference type="InterPro" id="IPR009061">
    <property type="entry name" value="DNA-bd_dom_put_sf"/>
</dbReference>
<dbReference type="PROSITE" id="PS50937">
    <property type="entry name" value="HTH_MERR_2"/>
    <property type="match status" value="1"/>
</dbReference>
<dbReference type="SMART" id="SM00422">
    <property type="entry name" value="HTH_MERR"/>
    <property type="match status" value="1"/>
</dbReference>
<dbReference type="Proteomes" id="UP000199702">
    <property type="component" value="Unassembled WGS sequence"/>
</dbReference>
<dbReference type="STRING" id="402734.SAMN05660918_0667"/>
<evidence type="ECO:0000313" key="7">
    <source>
        <dbReference type="Proteomes" id="UP000199702"/>
    </source>
</evidence>
<dbReference type="AlphaFoldDB" id="A0A1H6QPQ4"/>
<keyword evidence="4" id="KW-0804">Transcription</keyword>
<feature type="domain" description="HTH merR-type" evidence="5">
    <location>
        <begin position="7"/>
        <end position="76"/>
    </location>
</feature>
<dbReference type="InterPro" id="IPR003759">
    <property type="entry name" value="Cbl-bd_cap"/>
</dbReference>
<organism evidence="6 7">
    <name type="scientific">Flavobacterium terrigena</name>
    <dbReference type="NCBI Taxonomy" id="402734"/>
    <lineage>
        <taxon>Bacteria</taxon>
        <taxon>Pseudomonadati</taxon>
        <taxon>Bacteroidota</taxon>
        <taxon>Flavobacteriia</taxon>
        <taxon>Flavobacteriales</taxon>
        <taxon>Flavobacteriaceae</taxon>
        <taxon>Flavobacterium</taxon>
    </lineage>
</organism>
<keyword evidence="7" id="KW-1185">Reference proteome</keyword>
<dbReference type="RefSeq" id="WP_091307886.1">
    <property type="nucleotide sequence ID" value="NZ_CBCSJU010000001.1"/>
</dbReference>
<evidence type="ECO:0000256" key="1">
    <source>
        <dbReference type="ARBA" id="ARBA00022491"/>
    </source>
</evidence>
<dbReference type="SUPFAM" id="SSF46955">
    <property type="entry name" value="Putative DNA-binding domain"/>
    <property type="match status" value="1"/>
</dbReference>
<evidence type="ECO:0000259" key="5">
    <source>
        <dbReference type="PROSITE" id="PS50937"/>
    </source>
</evidence>
<dbReference type="GO" id="GO:0003700">
    <property type="term" value="F:DNA-binding transcription factor activity"/>
    <property type="evidence" value="ECO:0007669"/>
    <property type="project" value="InterPro"/>
</dbReference>
<dbReference type="InterPro" id="IPR000551">
    <property type="entry name" value="MerR-type_HTH_dom"/>
</dbReference>
<name>A0A1H6QPQ4_9FLAO</name>
<proteinExistence type="predicted"/>
<dbReference type="PANTHER" id="PTHR30204">
    <property type="entry name" value="REDOX-CYCLING DRUG-SENSING TRANSCRIPTIONAL ACTIVATOR SOXR"/>
    <property type="match status" value="1"/>
</dbReference>
<dbReference type="Pfam" id="PF02607">
    <property type="entry name" value="B12-binding_2"/>
    <property type="match status" value="1"/>
</dbReference>
<protein>
    <submittedName>
        <fullName evidence="6">B12 binding domain-containing protein</fullName>
    </submittedName>
</protein>
<dbReference type="Gene3D" id="1.10.1240.10">
    <property type="entry name" value="Methionine synthase domain"/>
    <property type="match status" value="1"/>
</dbReference>
<evidence type="ECO:0000256" key="2">
    <source>
        <dbReference type="ARBA" id="ARBA00023015"/>
    </source>
</evidence>
<dbReference type="InterPro" id="IPR036594">
    <property type="entry name" value="Meth_synthase_dom"/>
</dbReference>
<dbReference type="GO" id="GO:0003677">
    <property type="term" value="F:DNA binding"/>
    <property type="evidence" value="ECO:0007669"/>
    <property type="project" value="UniProtKB-KW"/>
</dbReference>
<keyword evidence="3" id="KW-0238">DNA-binding</keyword>
<evidence type="ECO:0000256" key="3">
    <source>
        <dbReference type="ARBA" id="ARBA00023125"/>
    </source>
</evidence>
<accession>A0A1H6QPQ4</accession>
<dbReference type="Pfam" id="PF13411">
    <property type="entry name" value="MerR_1"/>
    <property type="match status" value="1"/>
</dbReference>